<dbReference type="SUPFAM" id="SSF56112">
    <property type="entry name" value="Protein kinase-like (PK-like)"/>
    <property type="match status" value="1"/>
</dbReference>
<dbReference type="PROSITE" id="PS50011">
    <property type="entry name" value="PROTEIN_KINASE_DOM"/>
    <property type="match status" value="1"/>
</dbReference>
<keyword evidence="3" id="KW-0418">Kinase</keyword>
<dbReference type="InterPro" id="IPR008271">
    <property type="entry name" value="Ser/Thr_kinase_AS"/>
</dbReference>
<protein>
    <recommendedName>
        <fullName evidence="5">Protein kinase domain-containing protein</fullName>
    </recommendedName>
</protein>
<keyword evidence="7" id="KW-1185">Reference proteome</keyword>
<proteinExistence type="predicted"/>
<feature type="domain" description="Protein kinase" evidence="5">
    <location>
        <begin position="12"/>
        <end position="280"/>
    </location>
</feature>
<dbReference type="InterPro" id="IPR011009">
    <property type="entry name" value="Kinase-like_dom_sf"/>
</dbReference>
<evidence type="ECO:0000256" key="2">
    <source>
        <dbReference type="ARBA" id="ARBA00022741"/>
    </source>
</evidence>
<keyword evidence="2" id="KW-0547">Nucleotide-binding</keyword>
<dbReference type="SMART" id="SM00220">
    <property type="entry name" value="S_TKc"/>
    <property type="match status" value="1"/>
</dbReference>
<dbReference type="GO" id="GO:0004674">
    <property type="term" value="F:protein serine/threonine kinase activity"/>
    <property type="evidence" value="ECO:0007669"/>
    <property type="project" value="TreeGrafter"/>
</dbReference>
<comment type="caution">
    <text evidence="6">The sequence shown here is derived from an EMBL/GenBank/DDBJ whole genome shotgun (WGS) entry which is preliminary data.</text>
</comment>
<keyword evidence="1" id="KW-0808">Transferase</keyword>
<evidence type="ECO:0000313" key="6">
    <source>
        <dbReference type="EMBL" id="KLV25711.1"/>
    </source>
</evidence>
<dbReference type="RefSeq" id="WP_047943136.1">
    <property type="nucleotide sequence ID" value="NZ_LDPH01000014.1"/>
</dbReference>
<name>A0A0J1IIF7_NIACI</name>
<evidence type="ECO:0000256" key="3">
    <source>
        <dbReference type="ARBA" id="ARBA00022777"/>
    </source>
</evidence>
<dbReference type="PROSITE" id="PS00108">
    <property type="entry name" value="PROTEIN_KINASE_ST"/>
    <property type="match status" value="1"/>
</dbReference>
<evidence type="ECO:0000313" key="7">
    <source>
        <dbReference type="Proteomes" id="UP000036045"/>
    </source>
</evidence>
<evidence type="ECO:0000256" key="1">
    <source>
        <dbReference type="ARBA" id="ARBA00022679"/>
    </source>
</evidence>
<sequence length="363" mass="41310">MFKEGDVINERYELVSFIAPGGMGEVWKCLDKSLKRYVAIKFVKGSYLLDNPNAEKILAAEASTGASLIGHPNIVTILDYDSFEYGEHVTFFIVMELVEGKNLSSWIKECKKTLDPKTYYYLSLLISWELCKSIDFAHKKKIIHRDIKPLNVFISNFGITKVGDFGIAKFIDEITRSHSVWHFKSAPYSAPEQWRDEKPEIATDLYQLGCTVYELLTGELPFVASSAYGFMNAHLTQDPIPPDVINNEISEKLSEEILNLLEKDKDDRQNKTWKLNDAIAGEIQSSYNITLNITDETDENIEKVASLCDIDIDSLRTDSELKIKFPDFNEVLSEGIQLSFIVPGKFRIEKFEESDVKKDEVTA</sequence>
<dbReference type="OrthoDB" id="9788659at2"/>
<dbReference type="CDD" id="cd14014">
    <property type="entry name" value="STKc_PknB_like"/>
    <property type="match status" value="1"/>
</dbReference>
<dbReference type="InterPro" id="IPR000719">
    <property type="entry name" value="Prot_kinase_dom"/>
</dbReference>
<gene>
    <name evidence="6" type="ORF">ABW02_15190</name>
</gene>
<dbReference type="Gene3D" id="1.10.510.10">
    <property type="entry name" value="Transferase(Phosphotransferase) domain 1"/>
    <property type="match status" value="1"/>
</dbReference>
<dbReference type="AlphaFoldDB" id="A0A0J1IIF7"/>
<dbReference type="EMBL" id="LDPH01000014">
    <property type="protein sequence ID" value="KLV25711.1"/>
    <property type="molecule type" value="Genomic_DNA"/>
</dbReference>
<evidence type="ECO:0000259" key="5">
    <source>
        <dbReference type="PROSITE" id="PS50011"/>
    </source>
</evidence>
<dbReference type="GO" id="GO:0005524">
    <property type="term" value="F:ATP binding"/>
    <property type="evidence" value="ECO:0007669"/>
    <property type="project" value="UniProtKB-KW"/>
</dbReference>
<dbReference type="Pfam" id="PF00069">
    <property type="entry name" value="Pkinase"/>
    <property type="match status" value="1"/>
</dbReference>
<dbReference type="PATRIC" id="fig|1397.4.peg.1217"/>
<organism evidence="6 7">
    <name type="scientific">Niallia circulans</name>
    <name type="common">Bacillus circulans</name>
    <dbReference type="NCBI Taxonomy" id="1397"/>
    <lineage>
        <taxon>Bacteria</taxon>
        <taxon>Bacillati</taxon>
        <taxon>Bacillota</taxon>
        <taxon>Bacilli</taxon>
        <taxon>Bacillales</taxon>
        <taxon>Bacillaceae</taxon>
        <taxon>Niallia</taxon>
    </lineage>
</organism>
<accession>A0A0J1IIF7</accession>
<reference evidence="6 7" key="1">
    <citation type="submission" date="2015-05" db="EMBL/GenBank/DDBJ databases">
        <title>Whole genome sequence and identification of bacterial endophytes from Costus igneus.</title>
        <authorList>
            <person name="Lee Y.P."/>
            <person name="Gan H.M."/>
            <person name="Eng W."/>
            <person name="Wheatley M.S."/>
            <person name="Caraballo A."/>
            <person name="Polter S."/>
            <person name="Savka M.A."/>
            <person name="Hudson A.O."/>
        </authorList>
    </citation>
    <scope>NUCLEOTIDE SEQUENCE [LARGE SCALE GENOMIC DNA]</scope>
    <source>
        <strain evidence="6 7">RIT379</strain>
    </source>
</reference>
<dbReference type="PANTHER" id="PTHR43289">
    <property type="entry name" value="MITOGEN-ACTIVATED PROTEIN KINASE KINASE KINASE 20-RELATED"/>
    <property type="match status" value="1"/>
</dbReference>
<dbReference type="Gene3D" id="3.30.200.20">
    <property type="entry name" value="Phosphorylase Kinase, domain 1"/>
    <property type="match status" value="1"/>
</dbReference>
<dbReference type="PANTHER" id="PTHR43289:SF30">
    <property type="entry name" value="NON-SPECIFIC SERINE_THREONINE PROTEIN KINASE"/>
    <property type="match status" value="1"/>
</dbReference>
<dbReference type="Proteomes" id="UP000036045">
    <property type="component" value="Unassembled WGS sequence"/>
</dbReference>
<evidence type="ECO:0000256" key="4">
    <source>
        <dbReference type="ARBA" id="ARBA00022840"/>
    </source>
</evidence>
<keyword evidence="4" id="KW-0067">ATP-binding</keyword>